<feature type="transmembrane region" description="Helical" evidence="2">
    <location>
        <begin position="31"/>
        <end position="49"/>
    </location>
</feature>
<gene>
    <name evidence="4" type="ORF">H9L13_11990</name>
</gene>
<protein>
    <submittedName>
        <fullName evidence="4">SPOR domain-containing protein</fullName>
    </submittedName>
</protein>
<dbReference type="Proteomes" id="UP000515971">
    <property type="component" value="Chromosome"/>
</dbReference>
<evidence type="ECO:0000313" key="4">
    <source>
        <dbReference type="EMBL" id="QNN67310.1"/>
    </source>
</evidence>
<dbReference type="PROSITE" id="PS51724">
    <property type="entry name" value="SPOR"/>
    <property type="match status" value="1"/>
</dbReference>
<organism evidence="4 5">
    <name type="scientific">Sphingomonas lutea</name>
    <dbReference type="NCBI Taxonomy" id="1045317"/>
    <lineage>
        <taxon>Bacteria</taxon>
        <taxon>Pseudomonadati</taxon>
        <taxon>Pseudomonadota</taxon>
        <taxon>Alphaproteobacteria</taxon>
        <taxon>Sphingomonadales</taxon>
        <taxon>Sphingomonadaceae</taxon>
        <taxon>Sphingomonas</taxon>
    </lineage>
</organism>
<dbReference type="Pfam" id="PF05036">
    <property type="entry name" value="SPOR"/>
    <property type="match status" value="1"/>
</dbReference>
<name>A0A7G9SHI5_9SPHN</name>
<dbReference type="InterPro" id="IPR007730">
    <property type="entry name" value="SPOR-like_dom"/>
</dbReference>
<keyword evidence="2" id="KW-0812">Transmembrane</keyword>
<accession>A0A7G9SHI5</accession>
<feature type="region of interest" description="Disordered" evidence="1">
    <location>
        <begin position="98"/>
        <end position="163"/>
    </location>
</feature>
<reference evidence="4 5" key="1">
    <citation type="submission" date="2020-08" db="EMBL/GenBank/DDBJ databases">
        <title>Genome sequence of Sphingomonas lutea KCTC 23642T.</title>
        <authorList>
            <person name="Hyun D.-W."/>
            <person name="Bae J.-W."/>
        </authorList>
    </citation>
    <scope>NUCLEOTIDE SEQUENCE [LARGE SCALE GENOMIC DNA]</scope>
    <source>
        <strain evidence="4 5">KCTC 23642</strain>
    </source>
</reference>
<sequence length="267" mass="29224">MTDSRAAVGMDRLPWLHDEPKPRAGHRAREVLGWAVAGALLLAGGSYWLGTRSVDRPQADPVVQPAPAPPQASVKLPEARLPAPPPPVEIVETPEVRPAPAPVVSVPEPRAARPSPPRRRAILRREEPPRARLDETVSEQKATVATPAPARPAPTQSARAAPARAKQLTLWNARQSAGASGRLVQIGAFGSRQQAKLGWRRMQRSYPAVARLPAVVVPTRNSRGKRFYRFQIGTTSQAHSEVLCQRMRRIRYSCAVVGLPWKAKVER</sequence>
<dbReference type="RefSeq" id="WP_187537899.1">
    <property type="nucleotide sequence ID" value="NZ_BAABJT010000001.1"/>
</dbReference>
<feature type="compositionally biased region" description="Basic and acidic residues" evidence="1">
    <location>
        <begin position="123"/>
        <end position="135"/>
    </location>
</feature>
<dbReference type="Gene3D" id="3.30.70.1070">
    <property type="entry name" value="Sporulation related repeat"/>
    <property type="match status" value="1"/>
</dbReference>
<evidence type="ECO:0000259" key="3">
    <source>
        <dbReference type="PROSITE" id="PS51724"/>
    </source>
</evidence>
<dbReference type="EMBL" id="CP060718">
    <property type="protein sequence ID" value="QNN67310.1"/>
    <property type="molecule type" value="Genomic_DNA"/>
</dbReference>
<dbReference type="GO" id="GO:0042834">
    <property type="term" value="F:peptidoglycan binding"/>
    <property type="evidence" value="ECO:0007669"/>
    <property type="project" value="InterPro"/>
</dbReference>
<evidence type="ECO:0000256" key="1">
    <source>
        <dbReference type="SAM" id="MobiDB-lite"/>
    </source>
</evidence>
<evidence type="ECO:0000313" key="5">
    <source>
        <dbReference type="Proteomes" id="UP000515971"/>
    </source>
</evidence>
<evidence type="ECO:0000256" key="2">
    <source>
        <dbReference type="SAM" id="Phobius"/>
    </source>
</evidence>
<feature type="compositionally biased region" description="Low complexity" evidence="1">
    <location>
        <begin position="98"/>
        <end position="113"/>
    </location>
</feature>
<feature type="domain" description="SPOR" evidence="3">
    <location>
        <begin position="176"/>
        <end position="264"/>
    </location>
</feature>
<keyword evidence="2" id="KW-1133">Transmembrane helix</keyword>
<keyword evidence="2" id="KW-0472">Membrane</keyword>
<feature type="compositionally biased region" description="Low complexity" evidence="1">
    <location>
        <begin position="142"/>
        <end position="163"/>
    </location>
</feature>
<proteinExistence type="predicted"/>
<dbReference type="InterPro" id="IPR036680">
    <property type="entry name" value="SPOR-like_sf"/>
</dbReference>
<feature type="compositionally biased region" description="Low complexity" evidence="1">
    <location>
        <begin position="71"/>
        <end position="81"/>
    </location>
</feature>
<feature type="region of interest" description="Disordered" evidence="1">
    <location>
        <begin position="58"/>
        <end position="86"/>
    </location>
</feature>
<dbReference type="AlphaFoldDB" id="A0A7G9SHI5"/>
<dbReference type="KEGG" id="slut:H9L13_11990"/>
<keyword evidence="5" id="KW-1185">Reference proteome</keyword>